<accession>X0VKF1</accession>
<keyword evidence="2" id="KW-0808">Transferase</keyword>
<organism evidence="5">
    <name type="scientific">marine sediment metagenome</name>
    <dbReference type="NCBI Taxonomy" id="412755"/>
    <lineage>
        <taxon>unclassified sequences</taxon>
        <taxon>metagenomes</taxon>
        <taxon>ecological metagenomes</taxon>
    </lineage>
</organism>
<sequence>MLETIISAAELEPADTVVEVGPGLGILTEELV</sequence>
<dbReference type="EMBL" id="BARS01032814">
    <property type="protein sequence ID" value="GAG18774.1"/>
    <property type="molecule type" value="Genomic_DNA"/>
</dbReference>
<gene>
    <name evidence="5" type="ORF">S01H1_50891</name>
</gene>
<dbReference type="InterPro" id="IPR029063">
    <property type="entry name" value="SAM-dependent_MTases_sf"/>
</dbReference>
<dbReference type="AlphaFoldDB" id="X0VKF1"/>
<dbReference type="GO" id="GO:0003723">
    <property type="term" value="F:RNA binding"/>
    <property type="evidence" value="ECO:0007669"/>
    <property type="project" value="UniProtKB-KW"/>
</dbReference>
<dbReference type="GO" id="GO:0008168">
    <property type="term" value="F:methyltransferase activity"/>
    <property type="evidence" value="ECO:0007669"/>
    <property type="project" value="UniProtKB-KW"/>
</dbReference>
<keyword evidence="4" id="KW-0694">RNA-binding</keyword>
<comment type="caution">
    <text evidence="5">The sequence shown here is derived from an EMBL/GenBank/DDBJ whole genome shotgun (WGS) entry which is preliminary data.</text>
</comment>
<protein>
    <recommendedName>
        <fullName evidence="6">Ribosomal RNA adenine methylase transferase N-terminal domain-containing protein</fullName>
    </recommendedName>
</protein>
<proteinExistence type="predicted"/>
<name>X0VKF1_9ZZZZ</name>
<dbReference type="InterPro" id="IPR001737">
    <property type="entry name" value="KsgA/Erm"/>
</dbReference>
<keyword evidence="3" id="KW-0949">S-adenosyl-L-methionine</keyword>
<evidence type="ECO:0000313" key="5">
    <source>
        <dbReference type="EMBL" id="GAG18774.1"/>
    </source>
</evidence>
<dbReference type="GO" id="GO:0032259">
    <property type="term" value="P:methylation"/>
    <property type="evidence" value="ECO:0007669"/>
    <property type="project" value="UniProtKB-KW"/>
</dbReference>
<dbReference type="SUPFAM" id="SSF53335">
    <property type="entry name" value="S-adenosyl-L-methionine-dependent methyltransferases"/>
    <property type="match status" value="1"/>
</dbReference>
<keyword evidence="1" id="KW-0489">Methyltransferase</keyword>
<evidence type="ECO:0000256" key="1">
    <source>
        <dbReference type="ARBA" id="ARBA00022603"/>
    </source>
</evidence>
<dbReference type="Gene3D" id="3.40.50.150">
    <property type="entry name" value="Vaccinia Virus protein VP39"/>
    <property type="match status" value="1"/>
</dbReference>
<evidence type="ECO:0000256" key="2">
    <source>
        <dbReference type="ARBA" id="ARBA00022679"/>
    </source>
</evidence>
<evidence type="ECO:0008006" key="6">
    <source>
        <dbReference type="Google" id="ProtNLM"/>
    </source>
</evidence>
<evidence type="ECO:0000256" key="3">
    <source>
        <dbReference type="ARBA" id="ARBA00022691"/>
    </source>
</evidence>
<dbReference type="Pfam" id="PF00398">
    <property type="entry name" value="RrnaAD"/>
    <property type="match status" value="1"/>
</dbReference>
<feature type="non-terminal residue" evidence="5">
    <location>
        <position position="32"/>
    </location>
</feature>
<reference evidence="5" key="1">
    <citation type="journal article" date="2014" name="Front. Microbiol.">
        <title>High frequency of phylogenetically diverse reductive dehalogenase-homologous genes in deep subseafloor sedimentary metagenomes.</title>
        <authorList>
            <person name="Kawai M."/>
            <person name="Futagami T."/>
            <person name="Toyoda A."/>
            <person name="Takaki Y."/>
            <person name="Nishi S."/>
            <person name="Hori S."/>
            <person name="Arai W."/>
            <person name="Tsubouchi T."/>
            <person name="Morono Y."/>
            <person name="Uchiyama I."/>
            <person name="Ito T."/>
            <person name="Fujiyama A."/>
            <person name="Inagaki F."/>
            <person name="Takami H."/>
        </authorList>
    </citation>
    <scope>NUCLEOTIDE SEQUENCE</scope>
    <source>
        <strain evidence="5">Expedition CK06-06</strain>
    </source>
</reference>
<evidence type="ECO:0000256" key="4">
    <source>
        <dbReference type="ARBA" id="ARBA00022884"/>
    </source>
</evidence>